<dbReference type="PANTHER" id="PTHR28008">
    <property type="entry name" value="DOMAIN PROTEIN, PUTATIVE (AFU_ORTHOLOGUE AFUA_3G10980)-RELATED"/>
    <property type="match status" value="1"/>
</dbReference>
<keyword evidence="1" id="KW-0812">Transmembrane</keyword>
<keyword evidence="1" id="KW-1133">Transmembrane helix</keyword>
<organism evidence="3 4">
    <name type="scientific">Rheinheimera tilapiae</name>
    <dbReference type="NCBI Taxonomy" id="875043"/>
    <lineage>
        <taxon>Bacteria</taxon>
        <taxon>Pseudomonadati</taxon>
        <taxon>Pseudomonadota</taxon>
        <taxon>Gammaproteobacteria</taxon>
        <taxon>Chromatiales</taxon>
        <taxon>Chromatiaceae</taxon>
        <taxon>Rheinheimera</taxon>
    </lineage>
</organism>
<dbReference type="Proteomes" id="UP001589813">
    <property type="component" value="Unassembled WGS sequence"/>
</dbReference>
<sequence length="120" mass="13153">MLPLQKPLAVSLFSALLALATYGFLKDVSGIPSSWMPNDKVMHVVVFFALTLSFKQAFARPFLHAFVLLAFYGALIEVAQATFTSRMGDPLDWLADVAGILLAAALVRYLPAHWFVRAAP</sequence>
<dbReference type="PANTHER" id="PTHR28008:SF1">
    <property type="entry name" value="DOMAIN PROTEIN, PUTATIVE (AFU_ORTHOLOGUE AFUA_3G10980)-RELATED"/>
    <property type="match status" value="1"/>
</dbReference>
<name>A0ABV6BBA2_9GAMM</name>
<keyword evidence="4" id="KW-1185">Reference proteome</keyword>
<proteinExistence type="predicted"/>
<feature type="transmembrane region" description="Helical" evidence="1">
    <location>
        <begin position="41"/>
        <end position="58"/>
    </location>
</feature>
<comment type="caution">
    <text evidence="3">The sequence shown here is derived from an EMBL/GenBank/DDBJ whole genome shotgun (WGS) entry which is preliminary data.</text>
</comment>
<evidence type="ECO:0000259" key="2">
    <source>
        <dbReference type="Pfam" id="PF04892"/>
    </source>
</evidence>
<evidence type="ECO:0000313" key="3">
    <source>
        <dbReference type="EMBL" id="MFC0048141.1"/>
    </source>
</evidence>
<dbReference type="Pfam" id="PF04892">
    <property type="entry name" value="VanZ"/>
    <property type="match status" value="1"/>
</dbReference>
<feature type="domain" description="VanZ-like" evidence="2">
    <location>
        <begin position="38"/>
        <end position="108"/>
    </location>
</feature>
<feature type="transmembrane region" description="Helical" evidence="1">
    <location>
        <begin position="97"/>
        <end position="116"/>
    </location>
</feature>
<accession>A0ABV6BBA2</accession>
<gene>
    <name evidence="3" type="ORF">ACFFJP_07540</name>
</gene>
<evidence type="ECO:0000256" key="1">
    <source>
        <dbReference type="SAM" id="Phobius"/>
    </source>
</evidence>
<protein>
    <submittedName>
        <fullName evidence="3">VanZ family protein</fullName>
    </submittedName>
</protein>
<dbReference type="NCBIfam" id="NF037970">
    <property type="entry name" value="vanZ_1"/>
    <property type="match status" value="1"/>
</dbReference>
<dbReference type="InterPro" id="IPR006976">
    <property type="entry name" value="VanZ-like"/>
</dbReference>
<keyword evidence="1" id="KW-0472">Membrane</keyword>
<dbReference type="RefSeq" id="WP_377242049.1">
    <property type="nucleotide sequence ID" value="NZ_JBHLXP010000001.1"/>
</dbReference>
<dbReference type="EMBL" id="JBHLXP010000001">
    <property type="protein sequence ID" value="MFC0048141.1"/>
    <property type="molecule type" value="Genomic_DNA"/>
</dbReference>
<feature type="transmembrane region" description="Helical" evidence="1">
    <location>
        <begin position="65"/>
        <end position="85"/>
    </location>
</feature>
<evidence type="ECO:0000313" key="4">
    <source>
        <dbReference type="Proteomes" id="UP001589813"/>
    </source>
</evidence>
<reference evidence="3 4" key="1">
    <citation type="submission" date="2024-09" db="EMBL/GenBank/DDBJ databases">
        <authorList>
            <person name="Sun Q."/>
            <person name="Mori K."/>
        </authorList>
    </citation>
    <scope>NUCLEOTIDE SEQUENCE [LARGE SCALE GENOMIC DNA]</scope>
    <source>
        <strain evidence="3 4">KCTC 23315</strain>
    </source>
</reference>